<evidence type="ECO:0000313" key="3">
    <source>
        <dbReference type="Proteomes" id="UP000185578"/>
    </source>
</evidence>
<protein>
    <recommendedName>
        <fullName evidence="4">RidA superfamily protein</fullName>
    </recommendedName>
</protein>
<dbReference type="GO" id="GO:0005829">
    <property type="term" value="C:cytosol"/>
    <property type="evidence" value="ECO:0007669"/>
    <property type="project" value="TreeGrafter"/>
</dbReference>
<name>A0A1Q8ENX8_9PSED</name>
<dbReference type="Proteomes" id="UP000185578">
    <property type="component" value="Unassembled WGS sequence"/>
</dbReference>
<dbReference type="AlphaFoldDB" id="A0A1Q8ENX8"/>
<feature type="chain" id="PRO_5010379074" description="RidA superfamily protein" evidence="1">
    <location>
        <begin position="24"/>
        <end position="167"/>
    </location>
</feature>
<dbReference type="Gene3D" id="3.30.1330.40">
    <property type="entry name" value="RutC-like"/>
    <property type="match status" value="1"/>
</dbReference>
<accession>A0A1Q8ENX8</accession>
<dbReference type="SUPFAM" id="SSF55298">
    <property type="entry name" value="YjgF-like"/>
    <property type="match status" value="1"/>
</dbReference>
<gene>
    <name evidence="2" type="ORF">BTN82_17245</name>
</gene>
<comment type="caution">
    <text evidence="2">The sequence shown here is derived from an EMBL/GenBank/DDBJ whole genome shotgun (WGS) entry which is preliminary data.</text>
</comment>
<organism evidence="2 3">
    <name type="scientific">Pseudomonas chlororaphis</name>
    <dbReference type="NCBI Taxonomy" id="587753"/>
    <lineage>
        <taxon>Bacteria</taxon>
        <taxon>Pseudomonadati</taxon>
        <taxon>Pseudomonadota</taxon>
        <taxon>Gammaproteobacteria</taxon>
        <taxon>Pseudomonadales</taxon>
        <taxon>Pseudomonadaceae</taxon>
        <taxon>Pseudomonas</taxon>
    </lineage>
</organism>
<dbReference type="Pfam" id="PF01042">
    <property type="entry name" value="Ribonuc_L-PSP"/>
    <property type="match status" value="1"/>
</dbReference>
<proteinExistence type="predicted"/>
<dbReference type="OrthoDB" id="9803101at2"/>
<dbReference type="EMBL" id="MSCT01000014">
    <property type="protein sequence ID" value="OLF53500.1"/>
    <property type="molecule type" value="Genomic_DNA"/>
</dbReference>
<evidence type="ECO:0008006" key="4">
    <source>
        <dbReference type="Google" id="ProtNLM"/>
    </source>
</evidence>
<feature type="signal peptide" evidence="1">
    <location>
        <begin position="1"/>
        <end position="23"/>
    </location>
</feature>
<dbReference type="InterPro" id="IPR006175">
    <property type="entry name" value="YjgF/YER057c/UK114"/>
</dbReference>
<dbReference type="RefSeq" id="WP_075120331.1">
    <property type="nucleotide sequence ID" value="NZ_MSCT01000014.1"/>
</dbReference>
<reference evidence="2 3" key="1">
    <citation type="submission" date="2016-12" db="EMBL/GenBank/DDBJ databases">
        <authorList>
            <person name="Song W.-J."/>
            <person name="Kurnit D.M."/>
        </authorList>
    </citation>
    <scope>NUCLEOTIDE SEQUENCE [LARGE SCALE GENOMIC DNA]</scope>
    <source>
        <strain evidence="2 3">PCL1601</strain>
    </source>
</reference>
<evidence type="ECO:0000256" key="1">
    <source>
        <dbReference type="SAM" id="SignalP"/>
    </source>
</evidence>
<dbReference type="GO" id="GO:0019239">
    <property type="term" value="F:deaminase activity"/>
    <property type="evidence" value="ECO:0007669"/>
    <property type="project" value="TreeGrafter"/>
</dbReference>
<dbReference type="InterPro" id="IPR035959">
    <property type="entry name" value="RutC-like_sf"/>
</dbReference>
<dbReference type="PANTHER" id="PTHR11803:SF59">
    <property type="entry name" value="ENDORIBONUCLEASE"/>
    <property type="match status" value="1"/>
</dbReference>
<keyword evidence="1" id="KW-0732">Signal</keyword>
<sequence>MKTNALLIGLLMTATLLTGAAQADDIKRIALPNSDFPISLAVAVPAQTELLFVSGLLADLHDPQAPKDSFAAYGDTATQTTSILNKLKGVLRSQGLDLGDVIQLRVFLVGDPAKGGKLDFAGLQQGYTPFFGSAEQPHKPARTAVQVVALPLPGGLVEIEAIAARKK</sequence>
<evidence type="ECO:0000313" key="2">
    <source>
        <dbReference type="EMBL" id="OLF53500.1"/>
    </source>
</evidence>
<dbReference type="CDD" id="cd06151">
    <property type="entry name" value="YjgF_YER057c_UK114_like_3"/>
    <property type="match status" value="1"/>
</dbReference>
<dbReference type="PANTHER" id="PTHR11803">
    <property type="entry name" value="2-IMINOBUTANOATE/2-IMINOPROPANOATE DEAMINASE RIDA"/>
    <property type="match status" value="1"/>
</dbReference>